<keyword evidence="1 2" id="KW-0193">Cuticle</keyword>
<dbReference type="Pfam" id="PF00379">
    <property type="entry name" value="Chitin_bind_4"/>
    <property type="match status" value="1"/>
</dbReference>
<organism evidence="4">
    <name type="scientific">Melanaphis sacchari</name>
    <dbReference type="NCBI Taxonomy" id="742174"/>
    <lineage>
        <taxon>Eukaryota</taxon>
        <taxon>Metazoa</taxon>
        <taxon>Ecdysozoa</taxon>
        <taxon>Arthropoda</taxon>
        <taxon>Hexapoda</taxon>
        <taxon>Insecta</taxon>
        <taxon>Pterygota</taxon>
        <taxon>Neoptera</taxon>
        <taxon>Paraneoptera</taxon>
        <taxon>Hemiptera</taxon>
        <taxon>Sternorrhyncha</taxon>
        <taxon>Aphidomorpha</taxon>
        <taxon>Aphidoidea</taxon>
        <taxon>Aphididae</taxon>
        <taxon>Aphidini</taxon>
        <taxon>Melanaphis</taxon>
    </lineage>
</organism>
<feature type="chain" id="PRO_5014129086" evidence="3">
    <location>
        <begin position="18"/>
        <end position="236"/>
    </location>
</feature>
<evidence type="ECO:0000313" key="4">
    <source>
        <dbReference type="EMBL" id="MBW17493.1"/>
    </source>
</evidence>
<sequence>MFQVFIILPLVAAMVSAAEVVITDVPATYVASSFTSHGPVPWAYLQPFYQSAPLVAYTAYAAPAAKVVATAPAKVVATAPAKIVTPAKTVPVAVAPAKLVAPAVPVTKVVQVVPAQFQPDPSYTFAYQVQDQITGDSKSQQETRQGDVVKGQYSLIEPDGTRRTVDYTADPTNGFNAYVQKSDVQQAVFVPSVSTDDVETIKVDTIEVEPVRYAPTGSKPLKNTLAVPETKTKTGY</sequence>
<dbReference type="InterPro" id="IPR051217">
    <property type="entry name" value="Insect_Cuticle_Struc_Prot"/>
</dbReference>
<dbReference type="InterPro" id="IPR000618">
    <property type="entry name" value="Insect_cuticle"/>
</dbReference>
<gene>
    <name evidence="4" type="primary">Ccp84Ab_9</name>
</gene>
<dbReference type="EMBL" id="GFXV01005688">
    <property type="protein sequence ID" value="MBW17493.1"/>
    <property type="molecule type" value="Transcribed_RNA"/>
</dbReference>
<evidence type="ECO:0000256" key="1">
    <source>
        <dbReference type="ARBA" id="ARBA00022460"/>
    </source>
</evidence>
<dbReference type="PANTHER" id="PTHR12236">
    <property type="entry name" value="STRUCTURAL CONTITUENT OF CUTICLE"/>
    <property type="match status" value="1"/>
</dbReference>
<feature type="signal peptide" evidence="3">
    <location>
        <begin position="1"/>
        <end position="17"/>
    </location>
</feature>
<dbReference type="PROSITE" id="PS51155">
    <property type="entry name" value="CHIT_BIND_RR_2"/>
    <property type="match status" value="1"/>
</dbReference>
<dbReference type="GO" id="GO:0005615">
    <property type="term" value="C:extracellular space"/>
    <property type="evidence" value="ECO:0007669"/>
    <property type="project" value="TreeGrafter"/>
</dbReference>
<dbReference type="AlphaFoldDB" id="A0A2H8TTC3"/>
<dbReference type="InterPro" id="IPR031311">
    <property type="entry name" value="CHIT_BIND_RR_consensus"/>
</dbReference>
<accession>A0A2H8TTC3</accession>
<reference evidence="4" key="1">
    <citation type="submission" date="2017-10" db="EMBL/GenBank/DDBJ databases">
        <title>Transcriptome Assembly of Sugarcane Aphid Adults.</title>
        <authorList>
            <person name="Scully E.D."/>
            <person name="Palmer N.A."/>
            <person name="Geib S.M."/>
            <person name="Sarath G."/>
            <person name="Sattler S.E."/>
        </authorList>
    </citation>
    <scope>NUCLEOTIDE SEQUENCE</scope>
    <source>
        <tissue evidence="4">Whole body</tissue>
    </source>
</reference>
<proteinExistence type="predicted"/>
<dbReference type="GO" id="GO:0042302">
    <property type="term" value="F:structural constituent of cuticle"/>
    <property type="evidence" value="ECO:0007669"/>
    <property type="project" value="UniProtKB-UniRule"/>
</dbReference>
<dbReference type="PRINTS" id="PR00947">
    <property type="entry name" value="CUTICLE"/>
</dbReference>
<name>A0A2H8TTC3_9HEMI</name>
<protein>
    <submittedName>
        <fullName evidence="4">Cuticle protein</fullName>
    </submittedName>
</protein>
<evidence type="ECO:0000256" key="2">
    <source>
        <dbReference type="PROSITE-ProRule" id="PRU00497"/>
    </source>
</evidence>
<dbReference type="PANTHER" id="PTHR12236:SF75">
    <property type="entry name" value="CUTICULAR PROTEIN 62BB, ISOFORM A"/>
    <property type="match status" value="1"/>
</dbReference>
<dbReference type="OrthoDB" id="10071059at2759"/>
<evidence type="ECO:0000256" key="3">
    <source>
        <dbReference type="SAM" id="SignalP"/>
    </source>
</evidence>
<dbReference type="PROSITE" id="PS00233">
    <property type="entry name" value="CHIT_BIND_RR_1"/>
    <property type="match status" value="1"/>
</dbReference>
<dbReference type="GO" id="GO:0031012">
    <property type="term" value="C:extracellular matrix"/>
    <property type="evidence" value="ECO:0007669"/>
    <property type="project" value="TreeGrafter"/>
</dbReference>
<keyword evidence="3" id="KW-0732">Signal</keyword>